<keyword evidence="1" id="KW-0732">Signal</keyword>
<evidence type="ECO:0000313" key="3">
    <source>
        <dbReference type="Proteomes" id="UP001233172"/>
    </source>
</evidence>
<reference evidence="2" key="2">
    <citation type="submission" date="2023-04" db="EMBL/GenBank/DDBJ databases">
        <authorList>
            <person name="Bu L."/>
            <person name="Lu L."/>
            <person name="Laidemitt M.R."/>
            <person name="Zhang S.M."/>
            <person name="Mutuku M."/>
            <person name="Mkoji G."/>
            <person name="Steinauer M."/>
            <person name="Loker E.S."/>
        </authorList>
    </citation>
    <scope>NUCLEOTIDE SEQUENCE</scope>
    <source>
        <strain evidence="2">KasaAsao</strain>
        <tissue evidence="2">Whole Snail</tissue>
    </source>
</reference>
<feature type="chain" id="PRO_5042049367" evidence="1">
    <location>
        <begin position="21"/>
        <end position="86"/>
    </location>
</feature>
<reference evidence="2" key="1">
    <citation type="journal article" date="2023" name="PLoS Negl. Trop. Dis.">
        <title>A genome sequence for Biomphalaria pfeifferi, the major vector snail for the human-infecting parasite Schistosoma mansoni.</title>
        <authorList>
            <person name="Bu L."/>
            <person name="Lu L."/>
            <person name="Laidemitt M.R."/>
            <person name="Zhang S.M."/>
            <person name="Mutuku M."/>
            <person name="Mkoji G."/>
            <person name="Steinauer M."/>
            <person name="Loker E.S."/>
        </authorList>
    </citation>
    <scope>NUCLEOTIDE SEQUENCE</scope>
    <source>
        <strain evidence="2">KasaAsao</strain>
    </source>
</reference>
<sequence>MKSVLVAALMVFLLVVMVTAENSTVSTTSTNTTTTVQSTISTNTTAATPASNTTATTVASTTPNIAINLQISYLLFAFAGIVKCFF</sequence>
<evidence type="ECO:0000313" key="2">
    <source>
        <dbReference type="EMBL" id="KAK0045684.1"/>
    </source>
</evidence>
<gene>
    <name evidence="2" type="ORF">Bpfe_024936</name>
</gene>
<proteinExistence type="predicted"/>
<dbReference type="AlphaFoldDB" id="A0AAD8B1K6"/>
<comment type="caution">
    <text evidence="2">The sequence shown here is derived from an EMBL/GenBank/DDBJ whole genome shotgun (WGS) entry which is preliminary data.</text>
</comment>
<dbReference type="Proteomes" id="UP001233172">
    <property type="component" value="Unassembled WGS sequence"/>
</dbReference>
<accession>A0AAD8B1K6</accession>
<evidence type="ECO:0000256" key="1">
    <source>
        <dbReference type="SAM" id="SignalP"/>
    </source>
</evidence>
<dbReference type="EMBL" id="JASAOG010000177">
    <property type="protein sequence ID" value="KAK0045684.1"/>
    <property type="molecule type" value="Genomic_DNA"/>
</dbReference>
<keyword evidence="3" id="KW-1185">Reference proteome</keyword>
<feature type="signal peptide" evidence="1">
    <location>
        <begin position="1"/>
        <end position="20"/>
    </location>
</feature>
<organism evidence="2 3">
    <name type="scientific">Biomphalaria pfeifferi</name>
    <name type="common">Bloodfluke planorb</name>
    <name type="synonym">Freshwater snail</name>
    <dbReference type="NCBI Taxonomy" id="112525"/>
    <lineage>
        <taxon>Eukaryota</taxon>
        <taxon>Metazoa</taxon>
        <taxon>Spiralia</taxon>
        <taxon>Lophotrochozoa</taxon>
        <taxon>Mollusca</taxon>
        <taxon>Gastropoda</taxon>
        <taxon>Heterobranchia</taxon>
        <taxon>Euthyneura</taxon>
        <taxon>Panpulmonata</taxon>
        <taxon>Hygrophila</taxon>
        <taxon>Lymnaeoidea</taxon>
        <taxon>Planorbidae</taxon>
        <taxon>Biomphalaria</taxon>
    </lineage>
</organism>
<name>A0AAD8B1K6_BIOPF</name>
<protein>
    <submittedName>
        <fullName evidence="2">Uncharacterized protein</fullName>
    </submittedName>
</protein>